<feature type="transmembrane region" description="Helical" evidence="1">
    <location>
        <begin position="110"/>
        <end position="131"/>
    </location>
</feature>
<evidence type="ECO:0000313" key="2">
    <source>
        <dbReference type="EMBL" id="ACB50758.1"/>
    </source>
</evidence>
<feature type="transmembrane region" description="Helical" evidence="1">
    <location>
        <begin position="244"/>
        <end position="267"/>
    </location>
</feature>
<reference evidence="2 3" key="1">
    <citation type="journal article" date="2008" name="Proc. Natl. Acad. Sci. U.S.A.">
        <title>The genome of Cyanothece 51142, a unicellular diazotrophic cyanobacterium important in the marine nitrogen cycle.</title>
        <authorList>
            <person name="Welsh E.A."/>
            <person name="Liberton M."/>
            <person name="Stoeckel J."/>
            <person name="Loh T."/>
            <person name="Elvitigala T."/>
            <person name="Wang C."/>
            <person name="Wollam A."/>
            <person name="Fulton R.S."/>
            <person name="Clifton S.W."/>
            <person name="Jacobs J.M."/>
            <person name="Aurora R."/>
            <person name="Ghosh B.K."/>
            <person name="Sherman L.A."/>
            <person name="Smith R.D."/>
            <person name="Wilson R.K."/>
            <person name="Pakrasi H.B."/>
        </authorList>
    </citation>
    <scope>NUCLEOTIDE SEQUENCE [LARGE SCALE GENOMIC DNA]</scope>
    <source>
        <strain evidence="3">ATCC 51142 / BH68</strain>
    </source>
</reference>
<proteinExistence type="predicted"/>
<keyword evidence="1" id="KW-1133">Transmembrane helix</keyword>
<feature type="transmembrane region" description="Helical" evidence="1">
    <location>
        <begin position="161"/>
        <end position="177"/>
    </location>
</feature>
<dbReference type="KEGG" id="cyt:cce_1408"/>
<accession>B1WWN4</accession>
<feature type="transmembrane region" description="Helical" evidence="1">
    <location>
        <begin position="6"/>
        <end position="23"/>
    </location>
</feature>
<feature type="transmembrane region" description="Helical" evidence="1">
    <location>
        <begin position="304"/>
        <end position="326"/>
    </location>
</feature>
<feature type="transmembrane region" description="Helical" evidence="1">
    <location>
        <begin position="367"/>
        <end position="384"/>
    </location>
</feature>
<dbReference type="RefSeq" id="WP_009544221.1">
    <property type="nucleotide sequence ID" value="NC_010546.1"/>
</dbReference>
<evidence type="ECO:0000256" key="1">
    <source>
        <dbReference type="SAM" id="Phobius"/>
    </source>
</evidence>
<name>B1WWN4_CROS5</name>
<keyword evidence="3" id="KW-1185">Reference proteome</keyword>
<dbReference type="OrthoDB" id="524008at2"/>
<keyword evidence="1" id="KW-0472">Membrane</keyword>
<dbReference type="NCBIfam" id="NF047440">
    <property type="entry name" value="LA3751_2_3_fam"/>
    <property type="match status" value="1"/>
</dbReference>
<evidence type="ECO:0000313" key="3">
    <source>
        <dbReference type="Proteomes" id="UP000001203"/>
    </source>
</evidence>
<dbReference type="AlphaFoldDB" id="B1WWN4"/>
<organism evidence="2 3">
    <name type="scientific">Crocosphaera subtropica (strain ATCC 51142 / BH68)</name>
    <name type="common">Cyanothece sp. (strain ATCC 51142)</name>
    <dbReference type="NCBI Taxonomy" id="43989"/>
    <lineage>
        <taxon>Bacteria</taxon>
        <taxon>Bacillati</taxon>
        <taxon>Cyanobacteriota</taxon>
        <taxon>Cyanophyceae</taxon>
        <taxon>Oscillatoriophycideae</taxon>
        <taxon>Chroococcales</taxon>
        <taxon>Aphanothecaceae</taxon>
        <taxon>Crocosphaera</taxon>
        <taxon>Crocosphaera subtropica</taxon>
    </lineage>
</organism>
<feature type="transmembrane region" description="Helical" evidence="1">
    <location>
        <begin position="85"/>
        <end position="104"/>
    </location>
</feature>
<feature type="transmembrane region" description="Helical" evidence="1">
    <location>
        <begin position="427"/>
        <end position="444"/>
    </location>
</feature>
<feature type="transmembrane region" description="Helical" evidence="1">
    <location>
        <begin position="206"/>
        <end position="223"/>
    </location>
</feature>
<dbReference type="STRING" id="43989.cce_1408"/>
<keyword evidence="1" id="KW-0812">Transmembrane</keyword>
<feature type="transmembrane region" description="Helical" evidence="1">
    <location>
        <begin position="138"/>
        <end position="155"/>
    </location>
</feature>
<gene>
    <name evidence="2" type="ordered locus">cce_1408</name>
</gene>
<protein>
    <recommendedName>
        <fullName evidence="4">Dolichol-phosphate mannosyltransferase</fullName>
    </recommendedName>
</protein>
<evidence type="ECO:0008006" key="4">
    <source>
        <dbReference type="Google" id="ProtNLM"/>
    </source>
</evidence>
<dbReference type="HOGENOM" id="CLU_016044_0_0_3"/>
<feature type="transmembrane region" description="Helical" evidence="1">
    <location>
        <begin position="396"/>
        <end position="415"/>
    </location>
</feature>
<dbReference type="eggNOG" id="COG1216">
    <property type="taxonomic scope" value="Bacteria"/>
</dbReference>
<sequence>MIRYGLSWFIIGAGVLFSLYLLGQVPEGVYFSGDGGLKALLAQQLSEGIFRIDLVKPDVEWVRQLWQDGLYPYEEPFVYYLNDRYYITFPYPFSLMTAPFYALFGEWGLYVIPLVSTWLIWISFNVYCYYLKLSPFQQGLAVFLLVFASNLTLYSGMYWEHTLAVLFCLIGMIILLVPRESVTIKEAILSGFFVGLSAWIRSEFLAMIATLTFLVGIMTIVRLSSNFQSDREFNLAKKMKLDNLLYLGDKGWIFILTMYATVGLFFISNKLIYGHFLGIHALQIVEEFSIIRRLTEAWESFLEIIVTFFEYFPVACFSLLYLLLFLITKSFQEKIPRIIFITLIIFSLITSVYWVNTHGLTEIKLFVKTYGILVILSAIWLFLSKKEDIKINQRMAFIYVMSLLFTTGVALLVDSGSDEIAVGGKQWGQRYLLILLPFFSIMIVKQLKLFLQTSQYLIKYYTIFLFSIFLMIGLYKNIYLGTDFFQKTHRGVTEAIEFLGNDPRQVVVVSHQYAAQLLESPLRKDKLFFRVDKPENLVKLGQTLIKNNKSEFIYVCYPYRKCEIPDLTSKVFTKEDNDNASFQVIFNSLGDKGKYAMYEGKLISRNSVN</sequence>
<dbReference type="InterPro" id="IPR059217">
    <property type="entry name" value="LA3751_2-like"/>
</dbReference>
<feature type="transmembrane region" description="Helical" evidence="1">
    <location>
        <begin position="456"/>
        <end position="475"/>
    </location>
</feature>
<feature type="transmembrane region" description="Helical" evidence="1">
    <location>
        <begin position="338"/>
        <end position="355"/>
    </location>
</feature>
<dbReference type="EMBL" id="CP000806">
    <property type="protein sequence ID" value="ACB50758.1"/>
    <property type="molecule type" value="Genomic_DNA"/>
</dbReference>
<dbReference type="Proteomes" id="UP000001203">
    <property type="component" value="Chromosome circular"/>
</dbReference>